<gene>
    <name evidence="1" type="ORF">METZ01_LOCUS203314</name>
</gene>
<organism evidence="1">
    <name type="scientific">marine metagenome</name>
    <dbReference type="NCBI Taxonomy" id="408172"/>
    <lineage>
        <taxon>unclassified sequences</taxon>
        <taxon>metagenomes</taxon>
        <taxon>ecological metagenomes</taxon>
    </lineage>
</organism>
<proteinExistence type="predicted"/>
<accession>A0A382EIG3</accession>
<protein>
    <submittedName>
        <fullName evidence="1">Uncharacterized protein</fullName>
    </submittedName>
</protein>
<evidence type="ECO:0000313" key="1">
    <source>
        <dbReference type="EMBL" id="SVB50460.1"/>
    </source>
</evidence>
<dbReference type="AlphaFoldDB" id="A0A382EIG3"/>
<name>A0A382EIG3_9ZZZZ</name>
<dbReference type="EMBL" id="UINC01044680">
    <property type="protein sequence ID" value="SVB50460.1"/>
    <property type="molecule type" value="Genomic_DNA"/>
</dbReference>
<sequence length="36" mass="4123">MDECQEYLMNSSLRGLSFNKLYSVENATIPTKLKTP</sequence>
<reference evidence="1" key="1">
    <citation type="submission" date="2018-05" db="EMBL/GenBank/DDBJ databases">
        <authorList>
            <person name="Lanie J.A."/>
            <person name="Ng W.-L."/>
            <person name="Kazmierczak K.M."/>
            <person name="Andrzejewski T.M."/>
            <person name="Davidsen T.M."/>
            <person name="Wayne K.J."/>
            <person name="Tettelin H."/>
            <person name="Glass J.I."/>
            <person name="Rusch D."/>
            <person name="Podicherti R."/>
            <person name="Tsui H.-C.T."/>
            <person name="Winkler M.E."/>
        </authorList>
    </citation>
    <scope>NUCLEOTIDE SEQUENCE</scope>
</reference>